<dbReference type="InterPro" id="IPR056785">
    <property type="entry name" value="YkcA/B-like_C"/>
</dbReference>
<feature type="transmembrane region" description="Helical" evidence="9">
    <location>
        <begin position="35"/>
        <end position="51"/>
    </location>
</feature>
<evidence type="ECO:0000256" key="6">
    <source>
        <dbReference type="ARBA" id="ARBA00022989"/>
    </source>
</evidence>
<feature type="domain" description="Glycosyltransferase RgtA/B/C/D-like" evidence="10">
    <location>
        <begin position="91"/>
        <end position="246"/>
    </location>
</feature>
<evidence type="ECO:0000259" key="11">
    <source>
        <dbReference type="Pfam" id="PF24878"/>
    </source>
</evidence>
<comment type="caution">
    <text evidence="12">The sequence shown here is derived from an EMBL/GenBank/DDBJ whole genome shotgun (WGS) entry which is preliminary data.</text>
</comment>
<feature type="transmembrane region" description="Helical" evidence="9">
    <location>
        <begin position="321"/>
        <end position="338"/>
    </location>
</feature>
<dbReference type="GO" id="GO:0016763">
    <property type="term" value="F:pentosyltransferase activity"/>
    <property type="evidence" value="ECO:0007669"/>
    <property type="project" value="TreeGrafter"/>
</dbReference>
<dbReference type="PANTHER" id="PTHR33908">
    <property type="entry name" value="MANNOSYLTRANSFERASE YKCB-RELATED"/>
    <property type="match status" value="1"/>
</dbReference>
<dbReference type="Proteomes" id="UP000241118">
    <property type="component" value="Unassembled WGS sequence"/>
</dbReference>
<dbReference type="InterPro" id="IPR038731">
    <property type="entry name" value="RgtA/B/C-like"/>
</dbReference>
<keyword evidence="7 9" id="KW-0472">Membrane</keyword>
<dbReference type="Pfam" id="PF13231">
    <property type="entry name" value="PMT_2"/>
    <property type="match status" value="1"/>
</dbReference>
<sequence length="609" mass="62431">MTTPSTLGTPSMTTATLTAPAPGAAAPPSGRNWTTPALVVLLVGTAVLYLWDVTASGWGNSYYAAATQAGAQSWTAWLFGGLDAGGVITVDKPPAALWVSGLFARIFGFSSWTVLAPQAVEGVLAVWLLYATVKRTSGAVAGLMAGAALAVTPVAVLMFRFNLPDALLVLLMVAGAYCTVRALEKGSGWWLALAGVAVGFAFLAKMGQALLVLPAFTAAYLLAAPVPPVKRLLHLLGAGLAVVLSAGWFIALVELWPEQSRPYVGGSSNDSLWELAMGYNGLGRIFGGGRGVVGGGGNANLGFGGETGIGRLFGASMGGEISWLLPAALIGMVAGLWFTRRLPRTDRTRAALVLWGLWVLGNGIVFSFMSGITHPYYTVAVAPGVAALVAIAGRELWRGRGHLPVRVALAMMVAGAGFWGFALLQRFGEWVPALRWVVAALTVLVATAIVMGVRRVAALALVTSVLSTAAFGVATAATPHAGSIPMSGPPSYAGDGGPGGGPMGATSDELTDLLKATTGTWAAATVSAQGAANLALDSGKAVIGIGGWSGGDPAPTLEEFRQYVADGRIGYYVTGGMGGGMRGANEIGEWVEANYEAMTIGESTVYRLG</sequence>
<feature type="transmembrane region" description="Helical" evidence="9">
    <location>
        <begin position="139"/>
        <end position="159"/>
    </location>
</feature>
<dbReference type="GO" id="GO:0010041">
    <property type="term" value="P:response to iron(III) ion"/>
    <property type="evidence" value="ECO:0007669"/>
    <property type="project" value="TreeGrafter"/>
</dbReference>
<evidence type="ECO:0000256" key="1">
    <source>
        <dbReference type="ARBA" id="ARBA00004651"/>
    </source>
</evidence>
<evidence type="ECO:0000256" key="5">
    <source>
        <dbReference type="ARBA" id="ARBA00022692"/>
    </source>
</evidence>
<feature type="transmembrane region" description="Helical" evidence="9">
    <location>
        <begin position="458"/>
        <end position="477"/>
    </location>
</feature>
<evidence type="ECO:0000313" key="12">
    <source>
        <dbReference type="EMBL" id="PSL53712.1"/>
    </source>
</evidence>
<evidence type="ECO:0000256" key="4">
    <source>
        <dbReference type="ARBA" id="ARBA00022679"/>
    </source>
</evidence>
<keyword evidence="6 9" id="KW-1133">Transmembrane helix</keyword>
<feature type="transmembrane region" description="Helical" evidence="9">
    <location>
        <begin position="433"/>
        <end position="451"/>
    </location>
</feature>
<reference evidence="12 13" key="1">
    <citation type="submission" date="2018-03" db="EMBL/GenBank/DDBJ databases">
        <title>Genomic Encyclopedia of Type Strains, Phase III (KMG-III): the genomes of soil and plant-associated and newly described type strains.</title>
        <authorList>
            <person name="Whitman W."/>
        </authorList>
    </citation>
    <scope>NUCLEOTIDE SEQUENCE [LARGE SCALE GENOMIC DNA]</scope>
    <source>
        <strain evidence="12 13">CGMCC 4.7097</strain>
    </source>
</reference>
<evidence type="ECO:0000256" key="7">
    <source>
        <dbReference type="ARBA" id="ARBA00023136"/>
    </source>
</evidence>
<evidence type="ECO:0000256" key="3">
    <source>
        <dbReference type="ARBA" id="ARBA00022676"/>
    </source>
</evidence>
<proteinExistence type="predicted"/>
<keyword evidence="4 12" id="KW-0808">Transferase</keyword>
<keyword evidence="13" id="KW-1185">Reference proteome</keyword>
<keyword evidence="5 9" id="KW-0812">Transmembrane</keyword>
<feature type="transmembrane region" description="Helical" evidence="9">
    <location>
        <begin position="112"/>
        <end position="133"/>
    </location>
</feature>
<evidence type="ECO:0000256" key="2">
    <source>
        <dbReference type="ARBA" id="ARBA00022475"/>
    </source>
</evidence>
<evidence type="ECO:0000313" key="13">
    <source>
        <dbReference type="Proteomes" id="UP000241118"/>
    </source>
</evidence>
<protein>
    <submittedName>
        <fullName evidence="12">4-amino-4-deoxy-L-arabinose transferase-like glycosyltransferase</fullName>
    </submittedName>
</protein>
<dbReference type="AlphaFoldDB" id="A0A2P8I5I8"/>
<dbReference type="InterPro" id="IPR050297">
    <property type="entry name" value="LipidA_mod_glycosyltrf_83"/>
</dbReference>
<feature type="transmembrane region" description="Helical" evidence="9">
    <location>
        <begin position="375"/>
        <end position="393"/>
    </location>
</feature>
<accession>A0A2P8I5I8</accession>
<feature type="transmembrane region" description="Helical" evidence="9">
    <location>
        <begin position="189"/>
        <end position="220"/>
    </location>
</feature>
<keyword evidence="3" id="KW-0328">Glycosyltransferase</keyword>
<dbReference type="Pfam" id="PF24878">
    <property type="entry name" value="YkcB_C"/>
    <property type="match status" value="1"/>
</dbReference>
<feature type="compositionally biased region" description="Gly residues" evidence="8">
    <location>
        <begin position="494"/>
        <end position="503"/>
    </location>
</feature>
<feature type="transmembrane region" description="Helical" evidence="9">
    <location>
        <begin position="232"/>
        <end position="253"/>
    </location>
</feature>
<evidence type="ECO:0000259" key="10">
    <source>
        <dbReference type="Pfam" id="PF13231"/>
    </source>
</evidence>
<evidence type="ECO:0000256" key="8">
    <source>
        <dbReference type="SAM" id="MobiDB-lite"/>
    </source>
</evidence>
<dbReference type="EMBL" id="PYAX01000008">
    <property type="protein sequence ID" value="PSL53712.1"/>
    <property type="molecule type" value="Genomic_DNA"/>
</dbReference>
<dbReference type="GO" id="GO:0005886">
    <property type="term" value="C:plasma membrane"/>
    <property type="evidence" value="ECO:0007669"/>
    <property type="project" value="UniProtKB-SubCell"/>
</dbReference>
<evidence type="ECO:0000256" key="9">
    <source>
        <dbReference type="SAM" id="Phobius"/>
    </source>
</evidence>
<feature type="transmembrane region" description="Helical" evidence="9">
    <location>
        <begin position="350"/>
        <end position="369"/>
    </location>
</feature>
<organism evidence="12 13">
    <name type="scientific">Saccharothrix carnea</name>
    <dbReference type="NCBI Taxonomy" id="1280637"/>
    <lineage>
        <taxon>Bacteria</taxon>
        <taxon>Bacillati</taxon>
        <taxon>Actinomycetota</taxon>
        <taxon>Actinomycetes</taxon>
        <taxon>Pseudonocardiales</taxon>
        <taxon>Pseudonocardiaceae</taxon>
        <taxon>Saccharothrix</taxon>
    </lineage>
</organism>
<dbReference type="PANTHER" id="PTHR33908:SF3">
    <property type="entry name" value="UNDECAPRENYL PHOSPHATE-ALPHA-4-AMINO-4-DEOXY-L-ARABINOSE ARABINOSYL TRANSFERASE"/>
    <property type="match status" value="1"/>
</dbReference>
<name>A0A2P8I5I8_SACCR</name>
<comment type="subcellular location">
    <subcellularLocation>
        <location evidence="1">Cell membrane</location>
        <topology evidence="1">Multi-pass membrane protein</topology>
    </subcellularLocation>
</comment>
<feature type="transmembrane region" description="Helical" evidence="9">
    <location>
        <begin position="405"/>
        <end position="427"/>
    </location>
</feature>
<feature type="domain" description="Putative mannosyltransferase YkcA/B-like C-terminal" evidence="11">
    <location>
        <begin position="514"/>
        <end position="594"/>
    </location>
</feature>
<dbReference type="GO" id="GO:0009103">
    <property type="term" value="P:lipopolysaccharide biosynthetic process"/>
    <property type="evidence" value="ECO:0007669"/>
    <property type="project" value="UniProtKB-ARBA"/>
</dbReference>
<keyword evidence="2" id="KW-1003">Cell membrane</keyword>
<feature type="region of interest" description="Disordered" evidence="8">
    <location>
        <begin position="485"/>
        <end position="505"/>
    </location>
</feature>
<gene>
    <name evidence="12" type="ORF">B0I31_108159</name>
</gene>
<feature type="transmembrane region" description="Helical" evidence="9">
    <location>
        <begin position="166"/>
        <end position="183"/>
    </location>
</feature>